<dbReference type="GO" id="GO:0051287">
    <property type="term" value="F:NAD binding"/>
    <property type="evidence" value="ECO:0007669"/>
    <property type="project" value="InterPro"/>
</dbReference>
<evidence type="ECO:0008006" key="9">
    <source>
        <dbReference type="Google" id="ProtNLM"/>
    </source>
</evidence>
<dbReference type="RefSeq" id="WP_005949140.1">
    <property type="nucleotide sequence ID" value="NZ_CP136423.1"/>
</dbReference>
<dbReference type="PANTHER" id="PTHR43761">
    <property type="entry name" value="D-ISOMER SPECIFIC 2-HYDROXYACID DEHYDROGENASE FAMILY PROTEIN (AFU_ORTHOLOGUE AFUA_1G13630)"/>
    <property type="match status" value="1"/>
</dbReference>
<evidence type="ECO:0000259" key="6">
    <source>
        <dbReference type="Pfam" id="PF02826"/>
    </source>
</evidence>
<keyword evidence="3" id="KW-0520">NAD</keyword>
<accession>C0CMK2</accession>
<reference evidence="7 8" key="1">
    <citation type="submission" date="2009-01" db="EMBL/GenBank/DDBJ databases">
        <authorList>
            <person name="Fulton L."/>
            <person name="Clifton S."/>
            <person name="Fulton B."/>
            <person name="Xu J."/>
            <person name="Minx P."/>
            <person name="Pepin K.H."/>
            <person name="Johnson M."/>
            <person name="Bhonagiri V."/>
            <person name="Nash W.E."/>
            <person name="Mardis E.R."/>
            <person name="Wilson R.K."/>
        </authorList>
    </citation>
    <scope>NUCLEOTIDE SEQUENCE [LARGE SCALE GENOMIC DNA]</scope>
    <source>
        <strain evidence="8">DSM 10507 / JCM 14656 / S5a33</strain>
    </source>
</reference>
<protein>
    <recommendedName>
        <fullName evidence="9">Glycerate dehydrogenase</fullName>
    </recommendedName>
</protein>
<dbReference type="InterPro" id="IPR029753">
    <property type="entry name" value="D-isomer_DH_CS"/>
</dbReference>
<dbReference type="InterPro" id="IPR006139">
    <property type="entry name" value="D-isomer_2_OHA_DH_cat_dom"/>
</dbReference>
<dbReference type="PROSITE" id="PS00671">
    <property type="entry name" value="D_2_HYDROXYACID_DH_3"/>
    <property type="match status" value="1"/>
</dbReference>
<dbReference type="Pfam" id="PF00389">
    <property type="entry name" value="2-Hacid_dh"/>
    <property type="match status" value="1"/>
</dbReference>
<comment type="similarity">
    <text evidence="1 4">Belongs to the D-isomer specific 2-hydroxyacid dehydrogenase family.</text>
</comment>
<dbReference type="PANTHER" id="PTHR43761:SF1">
    <property type="entry name" value="D-ISOMER SPECIFIC 2-HYDROXYACID DEHYDROGENASE CATALYTIC DOMAIN-CONTAINING PROTEIN-RELATED"/>
    <property type="match status" value="1"/>
</dbReference>
<dbReference type="EMBL" id="ACBZ01000110">
    <property type="protein sequence ID" value="EEG49016.1"/>
    <property type="molecule type" value="Genomic_DNA"/>
</dbReference>
<proteinExistence type="inferred from homology"/>
<dbReference type="Proteomes" id="UP000003100">
    <property type="component" value="Unassembled WGS sequence"/>
</dbReference>
<dbReference type="PATRIC" id="fig|476272.21.peg.1516"/>
<dbReference type="InterPro" id="IPR036291">
    <property type="entry name" value="NAD(P)-bd_dom_sf"/>
</dbReference>
<dbReference type="eggNOG" id="COG1052">
    <property type="taxonomic scope" value="Bacteria"/>
</dbReference>
<dbReference type="SUPFAM" id="SSF52283">
    <property type="entry name" value="Formate/glycerate dehydrogenase catalytic domain-like"/>
    <property type="match status" value="1"/>
</dbReference>
<organism evidence="7 8">
    <name type="scientific">Blautia hydrogenotrophica (strain DSM 10507 / JCM 14656 / S5a33)</name>
    <name type="common">Ruminococcus hydrogenotrophicus</name>
    <dbReference type="NCBI Taxonomy" id="476272"/>
    <lineage>
        <taxon>Bacteria</taxon>
        <taxon>Bacillati</taxon>
        <taxon>Bacillota</taxon>
        <taxon>Clostridia</taxon>
        <taxon>Lachnospirales</taxon>
        <taxon>Lachnospiraceae</taxon>
        <taxon>Blautia</taxon>
    </lineage>
</organism>
<evidence type="ECO:0000256" key="4">
    <source>
        <dbReference type="RuleBase" id="RU003719"/>
    </source>
</evidence>
<evidence type="ECO:0000313" key="8">
    <source>
        <dbReference type="Proteomes" id="UP000003100"/>
    </source>
</evidence>
<feature type="domain" description="D-isomer specific 2-hydroxyacid dehydrogenase catalytic" evidence="5">
    <location>
        <begin position="13"/>
        <end position="315"/>
    </location>
</feature>
<dbReference type="Gene3D" id="3.40.50.720">
    <property type="entry name" value="NAD(P)-binding Rossmann-like Domain"/>
    <property type="match status" value="2"/>
</dbReference>
<evidence type="ECO:0000256" key="1">
    <source>
        <dbReference type="ARBA" id="ARBA00005854"/>
    </source>
</evidence>
<dbReference type="InterPro" id="IPR050418">
    <property type="entry name" value="D-iso_2-hydroxyacid_DH_PdxB"/>
</dbReference>
<sequence>MKIVFLERAAVGKDIDLSAFEKFGEVVCYDTTLSEEVPRRVADAEVVVINRLRMNEESLKDAGNLKLIAITATGTNMIDWDYVRSRGIQVENVRGYSTNAVAQHTFALALALIHKICYYDRFVKSGGYCGTEGLYEFERGLFELQGKTWGIIGMGAIGRRVAALAENFGCNVIYYSTSGENREQPYECVDLDGLLARSDILSIHAPLNEKTEGLLDRRAFAKMKPTGILINVGRGPIVDEGDLAEALKTGQLRAAGLDVLSQEPMNPENPLLQIQDSSRLLITPHMAWTPVETRKRVIEEVHKIVQRYVTEKNLSHECPTR</sequence>
<dbReference type="SUPFAM" id="SSF51735">
    <property type="entry name" value="NAD(P)-binding Rossmann-fold domains"/>
    <property type="match status" value="1"/>
</dbReference>
<gene>
    <name evidence="7" type="ORF">RUMHYD_02087</name>
</gene>
<dbReference type="GeneID" id="86820888"/>
<keyword evidence="2 4" id="KW-0560">Oxidoreductase</keyword>
<dbReference type="InterPro" id="IPR006140">
    <property type="entry name" value="D-isomer_DH_NAD-bd"/>
</dbReference>
<evidence type="ECO:0000313" key="7">
    <source>
        <dbReference type="EMBL" id="EEG49016.1"/>
    </source>
</evidence>
<reference evidence="7 8" key="2">
    <citation type="submission" date="2009-02" db="EMBL/GenBank/DDBJ databases">
        <title>Draft genome sequence of Blautia hydrogenotrophica DSM 10507 (Ruminococcus hydrogenotrophicus DSM 10507).</title>
        <authorList>
            <person name="Sudarsanam P."/>
            <person name="Ley R."/>
            <person name="Guruge J."/>
            <person name="Turnbaugh P.J."/>
            <person name="Mahowald M."/>
            <person name="Liep D."/>
            <person name="Gordon J."/>
        </authorList>
    </citation>
    <scope>NUCLEOTIDE SEQUENCE [LARGE SCALE GENOMIC DNA]</scope>
    <source>
        <strain evidence="8">DSM 10507 / JCM 14656 / S5a33</strain>
    </source>
</reference>
<dbReference type="PROSITE" id="PS00670">
    <property type="entry name" value="D_2_HYDROXYACID_DH_2"/>
    <property type="match status" value="1"/>
</dbReference>
<dbReference type="Pfam" id="PF02826">
    <property type="entry name" value="2-Hacid_dh_C"/>
    <property type="match status" value="1"/>
</dbReference>
<evidence type="ECO:0000256" key="2">
    <source>
        <dbReference type="ARBA" id="ARBA00023002"/>
    </source>
</evidence>
<dbReference type="AlphaFoldDB" id="C0CMK2"/>
<feature type="domain" description="D-isomer specific 2-hydroxyacid dehydrogenase NAD-binding" evidence="6">
    <location>
        <begin position="106"/>
        <end position="287"/>
    </location>
</feature>
<evidence type="ECO:0000259" key="5">
    <source>
        <dbReference type="Pfam" id="PF00389"/>
    </source>
</evidence>
<dbReference type="GO" id="GO:0016616">
    <property type="term" value="F:oxidoreductase activity, acting on the CH-OH group of donors, NAD or NADP as acceptor"/>
    <property type="evidence" value="ECO:0007669"/>
    <property type="project" value="InterPro"/>
</dbReference>
<keyword evidence="8" id="KW-1185">Reference proteome</keyword>
<dbReference type="HOGENOM" id="CLU_019796_1_3_9"/>
<name>C0CMK2_BLAHS</name>
<evidence type="ECO:0000256" key="3">
    <source>
        <dbReference type="ARBA" id="ARBA00023027"/>
    </source>
</evidence>
<dbReference type="NCBIfam" id="NF006263">
    <property type="entry name" value="PRK08410.1"/>
    <property type="match status" value="1"/>
</dbReference>